<dbReference type="OrthoDB" id="825753at2"/>
<name>A0A512BH04_9BACT</name>
<feature type="signal peptide" evidence="1">
    <location>
        <begin position="1"/>
        <end position="27"/>
    </location>
</feature>
<proteinExistence type="predicted"/>
<dbReference type="AlphaFoldDB" id="A0A512BH04"/>
<dbReference type="EMBL" id="BJYT01000018">
    <property type="protein sequence ID" value="GEO11251.1"/>
    <property type="molecule type" value="Genomic_DNA"/>
</dbReference>
<dbReference type="Proteomes" id="UP000321513">
    <property type="component" value="Unassembled WGS sequence"/>
</dbReference>
<gene>
    <name evidence="2" type="ORF">SAE01_37470</name>
</gene>
<keyword evidence="3" id="KW-1185">Reference proteome</keyword>
<comment type="caution">
    <text evidence="2">The sequence shown here is derived from an EMBL/GenBank/DDBJ whole genome shotgun (WGS) entry which is preliminary data.</text>
</comment>
<protein>
    <recommendedName>
        <fullName evidence="4">Extracellular endo-alpha-(1-&gt;5)-L-arabinanase C-terminal domain-containing protein</fullName>
    </recommendedName>
</protein>
<evidence type="ECO:0008006" key="4">
    <source>
        <dbReference type="Google" id="ProtNLM"/>
    </source>
</evidence>
<evidence type="ECO:0000256" key="1">
    <source>
        <dbReference type="SAM" id="SignalP"/>
    </source>
</evidence>
<accession>A0A512BH04</accession>
<organism evidence="2 3">
    <name type="scientific">Segetibacter aerophilus</name>
    <dbReference type="NCBI Taxonomy" id="670293"/>
    <lineage>
        <taxon>Bacteria</taxon>
        <taxon>Pseudomonadati</taxon>
        <taxon>Bacteroidota</taxon>
        <taxon>Chitinophagia</taxon>
        <taxon>Chitinophagales</taxon>
        <taxon>Chitinophagaceae</taxon>
        <taxon>Segetibacter</taxon>
    </lineage>
</organism>
<evidence type="ECO:0000313" key="3">
    <source>
        <dbReference type="Proteomes" id="UP000321513"/>
    </source>
</evidence>
<keyword evidence="1" id="KW-0732">Signal</keyword>
<reference evidence="2 3" key="1">
    <citation type="submission" date="2019-07" db="EMBL/GenBank/DDBJ databases">
        <title>Whole genome shotgun sequence of Segetibacter aerophilus NBRC 106135.</title>
        <authorList>
            <person name="Hosoyama A."/>
            <person name="Uohara A."/>
            <person name="Ohji S."/>
            <person name="Ichikawa N."/>
        </authorList>
    </citation>
    <scope>NUCLEOTIDE SEQUENCE [LARGE SCALE GENOMIC DNA]</scope>
    <source>
        <strain evidence="2 3">NBRC 106135</strain>
    </source>
</reference>
<feature type="chain" id="PRO_5022046122" description="Extracellular endo-alpha-(1-&gt;5)-L-arabinanase C-terminal domain-containing protein" evidence="1">
    <location>
        <begin position="28"/>
        <end position="123"/>
    </location>
</feature>
<sequence>MKKAFCIVSLSTILLLLFSTLSVSAQAIDVSGKWNMKVETSAGSGTPIFVLKQAGEKISGTYTGQLGEAPVSGTLKEKAIKLEFKVGDYNVVYTGTIEGNTMKGKVAIGDAAEGTFTGTKEIK</sequence>
<dbReference type="RefSeq" id="WP_147205362.1">
    <property type="nucleotide sequence ID" value="NZ_BJYT01000018.1"/>
</dbReference>
<evidence type="ECO:0000313" key="2">
    <source>
        <dbReference type="EMBL" id="GEO11251.1"/>
    </source>
</evidence>